<sequence>MSYHPVEVPFPQPPSDPLQVNLESLNGTTLAVSIHAPFHDRDEAISTYRVDYSTEPFAQEKQRVSLTCDPQPEIQSITTIAADVNEVQYLVLDSSYQGNGEELEVQRVFVRSHRWHIRLVLDGETAYISHDYDANQIKEAIESLSLVDQVSISINNGGSTACAQHDGVNAGAFLSLFCLFLALLLSFRGATTEFIDVSADVIEFANTIDFALEALDTIQQDGVAVSPVSLDNGGFEKIFRIEFLGDGVGGNVEPIHVVSEYLLIMGSSADAFVLSDGESYAARNGLDSVVSTVGNELSGHFPLKLRGHTTDRISFNSSIDLVKARLEELPSVGEVNVQSPSKELAYQWVVTFLSNPGYFPCRLARSHQ</sequence>
<accession>A0ABD3QDK0</accession>
<proteinExistence type="predicted"/>
<protein>
    <submittedName>
        <fullName evidence="1">Uncharacterized protein</fullName>
    </submittedName>
</protein>
<organism evidence="1 2">
    <name type="scientific">Cyclotella atomus</name>
    <dbReference type="NCBI Taxonomy" id="382360"/>
    <lineage>
        <taxon>Eukaryota</taxon>
        <taxon>Sar</taxon>
        <taxon>Stramenopiles</taxon>
        <taxon>Ochrophyta</taxon>
        <taxon>Bacillariophyta</taxon>
        <taxon>Coscinodiscophyceae</taxon>
        <taxon>Thalassiosirophycidae</taxon>
        <taxon>Stephanodiscales</taxon>
        <taxon>Stephanodiscaceae</taxon>
        <taxon>Cyclotella</taxon>
    </lineage>
</organism>
<keyword evidence="2" id="KW-1185">Reference proteome</keyword>
<comment type="caution">
    <text evidence="1">The sequence shown here is derived from an EMBL/GenBank/DDBJ whole genome shotgun (WGS) entry which is preliminary data.</text>
</comment>
<name>A0ABD3QDK0_9STRA</name>
<gene>
    <name evidence="1" type="ORF">ACHAWO_006288</name>
</gene>
<dbReference type="EMBL" id="JALLPJ020000235">
    <property type="protein sequence ID" value="KAL3797906.1"/>
    <property type="molecule type" value="Genomic_DNA"/>
</dbReference>
<evidence type="ECO:0000313" key="2">
    <source>
        <dbReference type="Proteomes" id="UP001530400"/>
    </source>
</evidence>
<evidence type="ECO:0000313" key="1">
    <source>
        <dbReference type="EMBL" id="KAL3797906.1"/>
    </source>
</evidence>
<dbReference type="Proteomes" id="UP001530400">
    <property type="component" value="Unassembled WGS sequence"/>
</dbReference>
<reference evidence="1 2" key="1">
    <citation type="submission" date="2024-10" db="EMBL/GenBank/DDBJ databases">
        <title>Updated reference genomes for cyclostephanoid diatoms.</title>
        <authorList>
            <person name="Roberts W.R."/>
            <person name="Alverson A.J."/>
        </authorList>
    </citation>
    <scope>NUCLEOTIDE SEQUENCE [LARGE SCALE GENOMIC DNA]</scope>
    <source>
        <strain evidence="1 2">AJA010-31</strain>
    </source>
</reference>
<dbReference type="AlphaFoldDB" id="A0ABD3QDK0"/>